<protein>
    <recommendedName>
        <fullName evidence="7">Small ribosomal subunit protein mS29</fullName>
    </recommendedName>
</protein>
<dbReference type="PANTHER" id="PTHR12810">
    <property type="entry name" value="MITOCHONDRIAL 28S RIBOSOMAL PROTEIN S29"/>
    <property type="match status" value="1"/>
</dbReference>
<gene>
    <name evidence="8" type="ORF">RUM43_005036</name>
</gene>
<proteinExistence type="inferred from homology"/>
<comment type="caution">
    <text evidence="8">The sequence shown here is derived from an EMBL/GenBank/DDBJ whole genome shotgun (WGS) entry which is preliminary data.</text>
</comment>
<dbReference type="GO" id="GO:0003735">
    <property type="term" value="F:structural constituent of ribosome"/>
    <property type="evidence" value="ECO:0007669"/>
    <property type="project" value="TreeGrafter"/>
</dbReference>
<evidence type="ECO:0000256" key="3">
    <source>
        <dbReference type="ARBA" id="ARBA00022946"/>
    </source>
</evidence>
<evidence type="ECO:0000313" key="9">
    <source>
        <dbReference type="Proteomes" id="UP001372834"/>
    </source>
</evidence>
<dbReference type="Proteomes" id="UP001372834">
    <property type="component" value="Unassembled WGS sequence"/>
</dbReference>
<evidence type="ECO:0000256" key="7">
    <source>
        <dbReference type="ARBA" id="ARBA00035140"/>
    </source>
</evidence>
<dbReference type="GO" id="GO:0006915">
    <property type="term" value="P:apoptotic process"/>
    <property type="evidence" value="ECO:0007669"/>
    <property type="project" value="InterPro"/>
</dbReference>
<sequence length="364" mass="41940">MSLALGRKCVHLGKIVHKTSVTWMNNCSFSTEPPFEAFYSSHQNPVHHTKNDVGLFYTPSKELWFDVLFKGLFKYNYKEECTTFQEVPVLIREPALEIMNYLKNADYSAPINNNQEKKIYSQTFFPVKPWISTRDEIVESTTKEGNFDIPNMGSKWLQLFKNQNENVIKNLDLKIENTYKWNIKEETRKGESLLSLINHGITRIRYSCDVIDALTKEIKLLSTSGRCKTLVAINNYSLLFRSKTLLKNADKKYIEPDQITPLAAFKNMTKADWHNAAAVLVSSVIKLDYDRMNFLPMSQLGRDGFEFLSPFIPVEVPALTEKEFVSILTYYKSKKWLRHSDGDAELKFLCGGSPLTLRQLCSPI</sequence>
<dbReference type="PRINTS" id="PR01716">
    <property type="entry name" value="DEATHASSOCP3"/>
</dbReference>
<comment type="similarity">
    <text evidence="2">Belongs to the mitochondrion-specific ribosomal protein mS29 family.</text>
</comment>
<dbReference type="PANTHER" id="PTHR12810:SF0">
    <property type="entry name" value="SMALL RIBOSOMAL SUBUNIT PROTEIN MS29"/>
    <property type="match status" value="1"/>
</dbReference>
<dbReference type="InterPro" id="IPR008092">
    <property type="entry name" value="Ribosomal_mS29_met"/>
</dbReference>
<dbReference type="Pfam" id="PF10236">
    <property type="entry name" value="DAP3"/>
    <property type="match status" value="1"/>
</dbReference>
<keyword evidence="3" id="KW-0809">Transit peptide</keyword>
<keyword evidence="5" id="KW-0496">Mitochondrion</keyword>
<evidence type="ECO:0000256" key="4">
    <source>
        <dbReference type="ARBA" id="ARBA00022980"/>
    </source>
</evidence>
<dbReference type="InterPro" id="IPR019368">
    <property type="entry name" value="Ribosomal_mS29"/>
</dbReference>
<reference evidence="8 9" key="1">
    <citation type="submission" date="2023-10" db="EMBL/GenBank/DDBJ databases">
        <title>Genomes of two closely related lineages of the louse Polyplax serrata with different host specificities.</title>
        <authorList>
            <person name="Martinu J."/>
            <person name="Tarabai H."/>
            <person name="Stefka J."/>
            <person name="Hypsa V."/>
        </authorList>
    </citation>
    <scope>NUCLEOTIDE SEQUENCE [LARGE SCALE GENOMIC DNA]</scope>
    <source>
        <strain evidence="8">HR10_N</strain>
    </source>
</reference>
<organism evidence="8 9">
    <name type="scientific">Polyplax serrata</name>
    <name type="common">Common mouse louse</name>
    <dbReference type="NCBI Taxonomy" id="468196"/>
    <lineage>
        <taxon>Eukaryota</taxon>
        <taxon>Metazoa</taxon>
        <taxon>Ecdysozoa</taxon>
        <taxon>Arthropoda</taxon>
        <taxon>Hexapoda</taxon>
        <taxon>Insecta</taxon>
        <taxon>Pterygota</taxon>
        <taxon>Neoptera</taxon>
        <taxon>Paraneoptera</taxon>
        <taxon>Psocodea</taxon>
        <taxon>Troctomorpha</taxon>
        <taxon>Phthiraptera</taxon>
        <taxon>Anoplura</taxon>
        <taxon>Polyplacidae</taxon>
        <taxon>Polyplax</taxon>
    </lineage>
</organism>
<evidence type="ECO:0000256" key="5">
    <source>
        <dbReference type="ARBA" id="ARBA00023128"/>
    </source>
</evidence>
<dbReference type="GO" id="GO:0005763">
    <property type="term" value="C:mitochondrial small ribosomal subunit"/>
    <property type="evidence" value="ECO:0007669"/>
    <property type="project" value="TreeGrafter"/>
</dbReference>
<keyword evidence="4" id="KW-0689">Ribosomal protein</keyword>
<dbReference type="AlphaFoldDB" id="A0AAN8XP71"/>
<dbReference type="EMBL" id="JAWJWE010000002">
    <property type="protein sequence ID" value="KAK6643526.1"/>
    <property type="molecule type" value="Genomic_DNA"/>
</dbReference>
<evidence type="ECO:0000256" key="6">
    <source>
        <dbReference type="ARBA" id="ARBA00023274"/>
    </source>
</evidence>
<evidence type="ECO:0000256" key="1">
    <source>
        <dbReference type="ARBA" id="ARBA00004173"/>
    </source>
</evidence>
<comment type="subcellular location">
    <subcellularLocation>
        <location evidence="1">Mitochondrion</location>
    </subcellularLocation>
</comment>
<keyword evidence="6" id="KW-0687">Ribonucleoprotein</keyword>
<evidence type="ECO:0000256" key="2">
    <source>
        <dbReference type="ARBA" id="ARBA00009863"/>
    </source>
</evidence>
<accession>A0AAN8XP71</accession>
<name>A0AAN8XP71_POLSC</name>
<evidence type="ECO:0000313" key="8">
    <source>
        <dbReference type="EMBL" id="KAK6643526.1"/>
    </source>
</evidence>